<dbReference type="PANTHER" id="PTHR12697">
    <property type="entry name" value="PBS LYASE HEAT-LIKE PROTEIN"/>
    <property type="match status" value="1"/>
</dbReference>
<feature type="compositionally biased region" description="Gly residues" evidence="1">
    <location>
        <begin position="236"/>
        <end position="247"/>
    </location>
</feature>
<accession>E8R5W8</accession>
<sequence length="293" mass="30637">MEVKLAGVEKGRGTKTCRSAWAIVMVLTLSATAGCQATRGRQFARWLDNVASPDPNVRYASYEALGRLGDAAPAATRFEAVRLLALRLTNGGEPAASRAALCRALGQLGVEPPGSSSPEVRSPVARKAILKALDDPSPLVREQACRALGRVGQPEDAIRLAQIMNVDRIGECRLAAIEALGVLRTRDPRVLSLLVEGMEHEDPAIRLASVQSLRSIAGQDLGLNAADWKRWLEAGGPNGHNEAGGTGSSASMLAGSQTTPPRSSLDPAVRPTHSAAGAATTNESPPASLPPLP</sequence>
<dbReference type="SMART" id="SM00567">
    <property type="entry name" value="EZ_HEAT"/>
    <property type="match status" value="3"/>
</dbReference>
<protein>
    <submittedName>
        <fullName evidence="2">HEAT domain containing protein</fullName>
    </submittedName>
</protein>
<proteinExistence type="predicted"/>
<dbReference type="Proteomes" id="UP000008631">
    <property type="component" value="Chromosome"/>
</dbReference>
<dbReference type="Pfam" id="PF13646">
    <property type="entry name" value="HEAT_2"/>
    <property type="match status" value="1"/>
</dbReference>
<dbReference type="Gene3D" id="1.25.10.10">
    <property type="entry name" value="Leucine-rich Repeat Variant"/>
    <property type="match status" value="1"/>
</dbReference>
<dbReference type="PROSITE" id="PS51257">
    <property type="entry name" value="PROKAR_LIPOPROTEIN"/>
    <property type="match status" value="1"/>
</dbReference>
<reference key="1">
    <citation type="submission" date="2010-11" db="EMBL/GenBank/DDBJ databases">
        <title>The complete sequence of chromosome of Isophaera pallida ATCC 43644.</title>
        <authorList>
            <consortium name="US DOE Joint Genome Institute (JGI-PGF)"/>
            <person name="Lucas S."/>
            <person name="Copeland A."/>
            <person name="Lapidus A."/>
            <person name="Bruce D."/>
            <person name="Goodwin L."/>
            <person name="Pitluck S."/>
            <person name="Kyrpides N."/>
            <person name="Mavromatis K."/>
            <person name="Pagani I."/>
            <person name="Ivanova N."/>
            <person name="Saunders E."/>
            <person name="Brettin T."/>
            <person name="Detter J.C."/>
            <person name="Han C."/>
            <person name="Tapia R."/>
            <person name="Land M."/>
            <person name="Hauser L."/>
            <person name="Markowitz V."/>
            <person name="Cheng J.-F."/>
            <person name="Hugenholtz P."/>
            <person name="Woyke T."/>
            <person name="Wu D."/>
            <person name="Eisen J.A."/>
        </authorList>
    </citation>
    <scope>NUCLEOTIDE SEQUENCE</scope>
    <source>
        <strain>ATCC 43644</strain>
    </source>
</reference>
<dbReference type="EMBL" id="CP002353">
    <property type="protein sequence ID" value="ADV63870.1"/>
    <property type="molecule type" value="Genomic_DNA"/>
</dbReference>
<dbReference type="HOGENOM" id="CLU_949226_0_0_0"/>
<evidence type="ECO:0000313" key="3">
    <source>
        <dbReference type="Proteomes" id="UP000008631"/>
    </source>
</evidence>
<feature type="region of interest" description="Disordered" evidence="1">
    <location>
        <begin position="234"/>
        <end position="293"/>
    </location>
</feature>
<dbReference type="InParanoid" id="E8R5W8"/>
<dbReference type="RefSeq" id="WP_013566158.1">
    <property type="nucleotide sequence ID" value="NC_014962.1"/>
</dbReference>
<gene>
    <name evidence="2" type="ordered locus">Isop_3308</name>
</gene>
<reference evidence="2 3" key="2">
    <citation type="journal article" date="2011" name="Stand. Genomic Sci.">
        <title>Complete genome sequence of Isosphaera pallida type strain (IS1B).</title>
        <authorList>
            <consortium name="US DOE Joint Genome Institute (JGI-PGF)"/>
            <person name="Goker M."/>
            <person name="Cleland D."/>
            <person name="Saunders E."/>
            <person name="Lapidus A."/>
            <person name="Nolan M."/>
            <person name="Lucas S."/>
            <person name="Hammon N."/>
            <person name="Deshpande S."/>
            <person name="Cheng J.F."/>
            <person name="Tapia R."/>
            <person name="Han C."/>
            <person name="Goodwin L."/>
            <person name="Pitluck S."/>
            <person name="Liolios K."/>
            <person name="Pagani I."/>
            <person name="Ivanova N."/>
            <person name="Mavromatis K."/>
            <person name="Pati A."/>
            <person name="Chen A."/>
            <person name="Palaniappan K."/>
            <person name="Land M."/>
            <person name="Hauser L."/>
            <person name="Chang Y.J."/>
            <person name="Jeffries C.D."/>
            <person name="Detter J.C."/>
            <person name="Beck B."/>
            <person name="Woyke T."/>
            <person name="Bristow J."/>
            <person name="Eisen J.A."/>
            <person name="Markowitz V."/>
            <person name="Hugenholtz P."/>
            <person name="Kyrpides N.C."/>
            <person name="Klenk H.P."/>
        </authorList>
    </citation>
    <scope>NUCLEOTIDE SEQUENCE [LARGE SCALE GENOMIC DNA]</scope>
    <source>
        <strain evidence="3">ATCC 43644 / DSM 9630 / IS1B</strain>
    </source>
</reference>
<dbReference type="InterPro" id="IPR004155">
    <property type="entry name" value="PBS_lyase_HEAT"/>
</dbReference>
<dbReference type="AlphaFoldDB" id="E8R5W8"/>
<evidence type="ECO:0000313" key="2">
    <source>
        <dbReference type="EMBL" id="ADV63870.1"/>
    </source>
</evidence>
<dbReference type="InterPro" id="IPR011989">
    <property type="entry name" value="ARM-like"/>
</dbReference>
<evidence type="ECO:0000256" key="1">
    <source>
        <dbReference type="SAM" id="MobiDB-lite"/>
    </source>
</evidence>
<dbReference type="GO" id="GO:0016491">
    <property type="term" value="F:oxidoreductase activity"/>
    <property type="evidence" value="ECO:0007669"/>
    <property type="project" value="TreeGrafter"/>
</dbReference>
<dbReference type="eggNOG" id="COG1413">
    <property type="taxonomic scope" value="Bacteria"/>
</dbReference>
<feature type="compositionally biased region" description="Polar residues" evidence="1">
    <location>
        <begin position="248"/>
        <end position="262"/>
    </location>
</feature>
<keyword evidence="3" id="KW-1185">Reference proteome</keyword>
<name>E8R5W8_ISOPI</name>
<dbReference type="SUPFAM" id="SSF48371">
    <property type="entry name" value="ARM repeat"/>
    <property type="match status" value="1"/>
</dbReference>
<dbReference type="InterPro" id="IPR016024">
    <property type="entry name" value="ARM-type_fold"/>
</dbReference>
<organism evidence="2 3">
    <name type="scientific">Isosphaera pallida (strain ATCC 43644 / DSM 9630 / IS1B)</name>
    <dbReference type="NCBI Taxonomy" id="575540"/>
    <lineage>
        <taxon>Bacteria</taxon>
        <taxon>Pseudomonadati</taxon>
        <taxon>Planctomycetota</taxon>
        <taxon>Planctomycetia</taxon>
        <taxon>Isosphaerales</taxon>
        <taxon>Isosphaeraceae</taxon>
        <taxon>Isosphaera</taxon>
    </lineage>
</organism>
<dbReference type="PANTHER" id="PTHR12697:SF5">
    <property type="entry name" value="DEOXYHYPUSINE HYDROXYLASE"/>
    <property type="match status" value="1"/>
</dbReference>
<dbReference type="KEGG" id="ipa:Isop_3308"/>